<keyword evidence="1" id="KW-0472">Membrane</keyword>
<feature type="transmembrane region" description="Helical" evidence="1">
    <location>
        <begin position="65"/>
        <end position="86"/>
    </location>
</feature>
<organism evidence="2">
    <name type="scientific">hydrothermal vent metagenome</name>
    <dbReference type="NCBI Taxonomy" id="652676"/>
    <lineage>
        <taxon>unclassified sequences</taxon>
        <taxon>metagenomes</taxon>
        <taxon>ecological metagenomes</taxon>
    </lineage>
</organism>
<feature type="transmembrane region" description="Helical" evidence="1">
    <location>
        <begin position="252"/>
        <end position="275"/>
    </location>
</feature>
<accession>A0A160TE18</accession>
<keyword evidence="1" id="KW-0812">Transmembrane</keyword>
<dbReference type="EMBL" id="CZQC01000064">
    <property type="protein sequence ID" value="CUS42281.1"/>
    <property type="molecule type" value="Genomic_DNA"/>
</dbReference>
<name>A0A160TE18_9ZZZZ</name>
<keyword evidence="1" id="KW-1133">Transmembrane helix</keyword>
<reference evidence="2" key="1">
    <citation type="submission" date="2015-10" db="EMBL/GenBank/DDBJ databases">
        <authorList>
            <person name="Gilbert D.G."/>
        </authorList>
    </citation>
    <scope>NUCLEOTIDE SEQUENCE</scope>
</reference>
<evidence type="ECO:0000256" key="1">
    <source>
        <dbReference type="SAM" id="Phobius"/>
    </source>
</evidence>
<evidence type="ECO:0000313" key="2">
    <source>
        <dbReference type="EMBL" id="CUS42281.1"/>
    </source>
</evidence>
<gene>
    <name evidence="2" type="ORF">MGWOODY_Tha622</name>
</gene>
<sequence length="459" mass="51921">MSLDYREKIEIEQLRSIEQQSQALTIRSQPASSFEAFLRQRVSQSKLQPEFESALDQAQHWFRTLLLGSCLLAGLAGMFAVVQAVSGAGTLNVFWVLMVLLGFNLLSFVLWLLFTFVLRTPASSPLVSIFMPCLNWTIKLAAKEHYSQYASKTWLHIQLSNPQGKWFIGRIVHSAWLSYLAGGFIALLLVLMTRQYDFIWGSTILDQAAFQQLTAYLSFPMDVIHWPTPSVDEVIASQQGLNEMSSTLRSSWAYFLLGCLLFYGLFPRLAAWVMCRILDAFQLRRFSLNYQDPYYLALKREWQPLSGQGHILDADSHGQPHQSLQKTKQSLQALPSEALYLGVELPNLLVTRVSSQLTTPVMVNVVNKDTTDQALAFIKNSATSVVFLVNANKPPDRGTLRLLQSLMPKGKKYWLGCIEDGAMRIASENTYAQWQEQAQMLSIRPQHCVLLQSTDDAHD</sequence>
<proteinExistence type="predicted"/>
<protein>
    <submittedName>
        <fullName evidence="2">Probable integral membrane protein NMA1899</fullName>
    </submittedName>
</protein>
<dbReference type="AlphaFoldDB" id="A0A160TE18"/>
<feature type="transmembrane region" description="Helical" evidence="1">
    <location>
        <begin position="92"/>
        <end position="118"/>
    </location>
</feature>
<feature type="transmembrane region" description="Helical" evidence="1">
    <location>
        <begin position="171"/>
        <end position="192"/>
    </location>
</feature>
<dbReference type="Pfam" id="PF11067">
    <property type="entry name" value="DUF2868"/>
    <property type="match status" value="1"/>
</dbReference>
<dbReference type="InterPro" id="IPR021296">
    <property type="entry name" value="DUF2868"/>
</dbReference>